<name>A0A8H4VNV7_9AGAR</name>
<evidence type="ECO:0000313" key="3">
    <source>
        <dbReference type="Proteomes" id="UP000521872"/>
    </source>
</evidence>
<keyword evidence="3" id="KW-1185">Reference proteome</keyword>
<dbReference type="AlphaFoldDB" id="A0A8H4VNV7"/>
<organism evidence="2 3">
    <name type="scientific">Agrocybe pediades</name>
    <dbReference type="NCBI Taxonomy" id="84607"/>
    <lineage>
        <taxon>Eukaryota</taxon>
        <taxon>Fungi</taxon>
        <taxon>Dikarya</taxon>
        <taxon>Basidiomycota</taxon>
        <taxon>Agaricomycotina</taxon>
        <taxon>Agaricomycetes</taxon>
        <taxon>Agaricomycetidae</taxon>
        <taxon>Agaricales</taxon>
        <taxon>Agaricineae</taxon>
        <taxon>Strophariaceae</taxon>
        <taxon>Agrocybe</taxon>
    </lineage>
</organism>
<dbReference type="Proteomes" id="UP000521872">
    <property type="component" value="Unassembled WGS sequence"/>
</dbReference>
<comment type="caution">
    <text evidence="2">The sequence shown here is derived from an EMBL/GenBank/DDBJ whole genome shotgun (WGS) entry which is preliminary data.</text>
</comment>
<dbReference type="Pfam" id="PF06985">
    <property type="entry name" value="HET"/>
    <property type="match status" value="1"/>
</dbReference>
<proteinExistence type="predicted"/>
<reference evidence="2 3" key="1">
    <citation type="submission" date="2019-12" db="EMBL/GenBank/DDBJ databases">
        <authorList>
            <person name="Floudas D."/>
            <person name="Bentzer J."/>
            <person name="Ahren D."/>
            <person name="Johansson T."/>
            <person name="Persson P."/>
            <person name="Tunlid A."/>
        </authorList>
    </citation>
    <scope>NUCLEOTIDE SEQUENCE [LARGE SCALE GENOMIC DNA]</scope>
    <source>
        <strain evidence="2 3">CBS 102.39</strain>
    </source>
</reference>
<evidence type="ECO:0000313" key="2">
    <source>
        <dbReference type="EMBL" id="KAF4616873.1"/>
    </source>
</evidence>
<dbReference type="InterPro" id="IPR010730">
    <property type="entry name" value="HET"/>
</dbReference>
<feature type="domain" description="Heterokaryon incompatibility" evidence="1">
    <location>
        <begin position="203"/>
        <end position="355"/>
    </location>
</feature>
<gene>
    <name evidence="2" type="ORF">D9613_008918</name>
</gene>
<dbReference type="EMBL" id="JAACJL010000031">
    <property type="protein sequence ID" value="KAF4616873.1"/>
    <property type="molecule type" value="Genomic_DNA"/>
</dbReference>
<evidence type="ECO:0000259" key="1">
    <source>
        <dbReference type="Pfam" id="PF06985"/>
    </source>
</evidence>
<accession>A0A8H4VNV7</accession>
<sequence length="672" mass="77691">MFTAGLVWTPGPLYFTCEVCKNGPFNYENFRSAIVKKDEDYRTKYTYTTTWGDIYYGMKYEKCNFCRLLRRARECLPPIWFYEDDPYRKVTVGLRIIIPAHKEESDVTHRLELQLDDHHAAEYGIYAVEGNIASKEIGLGRHFRNSPSYVDFEKVKQRIDNCSTNHDTCPTIKETTLPTRVIDCANPARPLLVETHRKTKGHYTTLSYTWGEDQKQKLTERNIGTYLREGLPTDLPQTITDAITATHNLNIRWLWVDAFCILQDSDEDKLFELSDMARIYLESYITLSVLSSFRASQGFLPDSTETSLPFHVSHDKNPGGQVGTMKMLYRIPPRITHGNFDPPEPLRQRAWCFQETILAPRRLVFFPPGAMYSCRGYEEDLTRQEHGGRDEGPQRIPVTDLFNEQKRRGIVARDDKALRRLWSSLLERYSSRYMTQPTDKLVAFSSVAEVYQSLTKDEYLAGLWRHHLIDDLLWRSRFMNPRPTVYRAPTWSWASIDGGVTLYDPDAEEIQSVEYEATFVACKVVPKSHRHPLGEIEEATLQLKAKCVTLMLSGRKCRFIEKPVPPGMTGNMENLQSTWVPPNGNCLQRPDGGETRGLLFDSKEGSSRDQDRDFHVLVLRTGRKRREHAFMAGLLLLKEDPTKETYRRVSMIRLDFLPDWVPKAPLKTITIL</sequence>
<dbReference type="PANTHER" id="PTHR33112:SF16">
    <property type="entry name" value="HETEROKARYON INCOMPATIBILITY DOMAIN-CONTAINING PROTEIN"/>
    <property type="match status" value="1"/>
</dbReference>
<dbReference type="PANTHER" id="PTHR33112">
    <property type="entry name" value="DOMAIN PROTEIN, PUTATIVE-RELATED"/>
    <property type="match status" value="1"/>
</dbReference>
<protein>
    <recommendedName>
        <fullName evidence="1">Heterokaryon incompatibility domain-containing protein</fullName>
    </recommendedName>
</protein>